<dbReference type="KEGG" id="ccac:CcaHIS019_0607890"/>
<dbReference type="GeneID" id="85498200"/>
<proteinExistence type="predicted"/>
<dbReference type="AlphaFoldDB" id="A0AA48L9D6"/>
<sequence length="349" mass="38234">MSALLAALSPVPLPTPSQPVLDGRRLPLPPEILVFALQSLPTADLASCLRVNSGFAHLSLPLLYQHVRLGDRAWPGYDDASISGPLSLSRPTYLSLAQLVHRTRTVDIYSHSTTRCTVHTLPPLPNVAVIRLFLGTVWSGRRIYHTDANPFPSPCSALCSMHAPKLVVHGLTLAHSRIPHLPRSLESSVNHLVAVFEPEAPFILPRNGLAAARTAAAHFRATLPENTLHLTLVFRRRNWRNWRNCNTTLSWALVHAYASALWAQVIGWVCKGGRLTIVNVGALTAAEEEETPCAADCAALQAAIRRYFAVDIAERMGDDAGAVLENLAFWSMDQFLALEEADDVFDADE</sequence>
<accession>A0AA48L9D6</accession>
<organism evidence="1 2">
    <name type="scientific">Cutaneotrichosporon cavernicola</name>
    <dbReference type="NCBI Taxonomy" id="279322"/>
    <lineage>
        <taxon>Eukaryota</taxon>
        <taxon>Fungi</taxon>
        <taxon>Dikarya</taxon>
        <taxon>Basidiomycota</taxon>
        <taxon>Agaricomycotina</taxon>
        <taxon>Tremellomycetes</taxon>
        <taxon>Trichosporonales</taxon>
        <taxon>Trichosporonaceae</taxon>
        <taxon>Cutaneotrichosporon</taxon>
    </lineage>
</organism>
<reference evidence="1" key="1">
    <citation type="journal article" date="2023" name="BMC Genomics">
        <title>Chromosome-level genome assemblies of Cutaneotrichosporon spp. (Trichosporonales, Basidiomycota) reveal imbalanced evolution between nucleotide sequences and chromosome synteny.</title>
        <authorList>
            <person name="Kobayashi Y."/>
            <person name="Kayamori A."/>
            <person name="Aoki K."/>
            <person name="Shiwa Y."/>
            <person name="Matsutani M."/>
            <person name="Fujita N."/>
            <person name="Sugita T."/>
            <person name="Iwasaki W."/>
            <person name="Tanaka N."/>
            <person name="Takashima M."/>
        </authorList>
    </citation>
    <scope>NUCLEOTIDE SEQUENCE</scope>
    <source>
        <strain evidence="1">HIS019</strain>
    </source>
</reference>
<dbReference type="RefSeq" id="XP_060459595.1">
    <property type="nucleotide sequence ID" value="XM_060603286.1"/>
</dbReference>
<protein>
    <recommendedName>
        <fullName evidence="3">F-box domain-containing protein</fullName>
    </recommendedName>
</protein>
<evidence type="ECO:0000313" key="1">
    <source>
        <dbReference type="EMBL" id="BEI94330.1"/>
    </source>
</evidence>
<keyword evidence="2" id="KW-1185">Reference proteome</keyword>
<dbReference type="Proteomes" id="UP001233271">
    <property type="component" value="Chromosome 6"/>
</dbReference>
<gene>
    <name evidence="1" type="ORF">CcaverHIS019_0607890</name>
</gene>
<evidence type="ECO:0008006" key="3">
    <source>
        <dbReference type="Google" id="ProtNLM"/>
    </source>
</evidence>
<dbReference type="EMBL" id="AP028217">
    <property type="protein sequence ID" value="BEI94330.1"/>
    <property type="molecule type" value="Genomic_DNA"/>
</dbReference>
<evidence type="ECO:0000313" key="2">
    <source>
        <dbReference type="Proteomes" id="UP001233271"/>
    </source>
</evidence>
<name>A0AA48L9D6_9TREE</name>